<dbReference type="KEGG" id="lti:JW886_07975"/>
<evidence type="ECO:0000259" key="4">
    <source>
        <dbReference type="PROSITE" id="PS50932"/>
    </source>
</evidence>
<dbReference type="GO" id="GO:0000976">
    <property type="term" value="F:transcription cis-regulatory region binding"/>
    <property type="evidence" value="ECO:0007669"/>
    <property type="project" value="TreeGrafter"/>
</dbReference>
<dbReference type="PROSITE" id="PS50932">
    <property type="entry name" value="HTH_LACI_2"/>
    <property type="match status" value="1"/>
</dbReference>
<evidence type="ECO:0000256" key="1">
    <source>
        <dbReference type="ARBA" id="ARBA00023015"/>
    </source>
</evidence>
<organism evidence="5 6">
    <name type="scientific">Lactococcus taiwanensis</name>
    <dbReference type="NCBI Taxonomy" id="1151742"/>
    <lineage>
        <taxon>Bacteria</taxon>
        <taxon>Bacillati</taxon>
        <taxon>Bacillota</taxon>
        <taxon>Bacilli</taxon>
        <taxon>Lactobacillales</taxon>
        <taxon>Streptococcaceae</taxon>
        <taxon>Lactococcus</taxon>
    </lineage>
</organism>
<name>A0AA45KFM6_9LACT</name>
<dbReference type="GO" id="GO:0003700">
    <property type="term" value="F:DNA-binding transcription factor activity"/>
    <property type="evidence" value="ECO:0007669"/>
    <property type="project" value="TreeGrafter"/>
</dbReference>
<sequence>MAVTIKDVAKKAGVNASTVSRAIKDSSEISDKTKAKVRKAMHELGYRRNAAAQVLASGKTNTIGVVFPAVNDKESQPFYMKILSSINETARDYDISVAIATGHTVAQLKKQVELQYSEKRVDGFIVLYAGKSDPIREYLLNNKIPFVLVGTPSDHKNEITHVDNDNMLLGREAVHHLVDLHHENISFVTDTTQGEVFEERYHGFKDEAQRYGINEKLLVMDRDFSVTNETALVVIDDVLALKVVKQLTSQGLRVPEDISIITYNNSIFTTIIHPYLTTFDINIEQLGATAVKKFLDLRDEEEKLPEKTIIPFQLIERETTKARI</sequence>
<feature type="domain" description="HTH lacI-type" evidence="4">
    <location>
        <begin position="3"/>
        <end position="57"/>
    </location>
</feature>
<dbReference type="Gene3D" id="3.40.50.2300">
    <property type="match status" value="2"/>
</dbReference>
<dbReference type="PANTHER" id="PTHR30146">
    <property type="entry name" value="LACI-RELATED TRANSCRIPTIONAL REPRESSOR"/>
    <property type="match status" value="1"/>
</dbReference>
<dbReference type="InterPro" id="IPR000843">
    <property type="entry name" value="HTH_LacI"/>
</dbReference>
<dbReference type="InterPro" id="IPR028082">
    <property type="entry name" value="Peripla_BP_I"/>
</dbReference>
<dbReference type="InterPro" id="IPR046335">
    <property type="entry name" value="LacI/GalR-like_sensor"/>
</dbReference>
<dbReference type="AlphaFoldDB" id="A0AA45KFM6"/>
<dbReference type="InterPro" id="IPR010982">
    <property type="entry name" value="Lambda_DNA-bd_dom_sf"/>
</dbReference>
<keyword evidence="1" id="KW-0805">Transcription regulation</keyword>
<gene>
    <name evidence="5" type="ORF">JW886_07975</name>
</gene>
<dbReference type="CDD" id="cd01392">
    <property type="entry name" value="HTH_LacI"/>
    <property type="match status" value="1"/>
</dbReference>
<keyword evidence="3" id="KW-0804">Transcription</keyword>
<reference evidence="5 6" key="1">
    <citation type="submission" date="2021-02" db="EMBL/GenBank/DDBJ databases">
        <title>Complete genome sequence of Lactococcus lactis strain K_LL004.</title>
        <authorList>
            <person name="Kim H.B."/>
        </authorList>
    </citation>
    <scope>NUCLEOTIDE SEQUENCE [LARGE SCALE GENOMIC DNA]</scope>
    <source>
        <strain evidence="5 6">K_LL004</strain>
    </source>
</reference>
<evidence type="ECO:0000256" key="2">
    <source>
        <dbReference type="ARBA" id="ARBA00023125"/>
    </source>
</evidence>
<dbReference type="SMART" id="SM00354">
    <property type="entry name" value="HTH_LACI"/>
    <property type="match status" value="1"/>
</dbReference>
<protein>
    <submittedName>
        <fullName evidence="5">LacI family DNA-binding transcriptional regulator</fullName>
    </submittedName>
</protein>
<dbReference type="EMBL" id="CP070872">
    <property type="protein sequence ID" value="QSE76389.1"/>
    <property type="molecule type" value="Genomic_DNA"/>
</dbReference>
<dbReference type="PANTHER" id="PTHR30146:SF109">
    <property type="entry name" value="HTH-TYPE TRANSCRIPTIONAL REGULATOR GALS"/>
    <property type="match status" value="1"/>
</dbReference>
<accession>A0AA45KFM6</accession>
<proteinExistence type="predicted"/>
<dbReference type="SUPFAM" id="SSF47413">
    <property type="entry name" value="lambda repressor-like DNA-binding domains"/>
    <property type="match status" value="1"/>
</dbReference>
<evidence type="ECO:0000313" key="6">
    <source>
        <dbReference type="Proteomes" id="UP000663608"/>
    </source>
</evidence>
<dbReference type="Gene3D" id="1.10.260.40">
    <property type="entry name" value="lambda repressor-like DNA-binding domains"/>
    <property type="match status" value="1"/>
</dbReference>
<dbReference type="RefSeq" id="WP_075526167.1">
    <property type="nucleotide sequence ID" value="NZ_BNDT01000004.1"/>
</dbReference>
<dbReference type="Proteomes" id="UP000663608">
    <property type="component" value="Chromosome"/>
</dbReference>
<evidence type="ECO:0000313" key="5">
    <source>
        <dbReference type="EMBL" id="QSE76389.1"/>
    </source>
</evidence>
<keyword evidence="2 5" id="KW-0238">DNA-binding</keyword>
<evidence type="ECO:0000256" key="3">
    <source>
        <dbReference type="ARBA" id="ARBA00023163"/>
    </source>
</evidence>
<dbReference type="Pfam" id="PF00356">
    <property type="entry name" value="LacI"/>
    <property type="match status" value="1"/>
</dbReference>
<keyword evidence="6" id="KW-1185">Reference proteome</keyword>
<dbReference type="SUPFAM" id="SSF53822">
    <property type="entry name" value="Periplasmic binding protein-like I"/>
    <property type="match status" value="1"/>
</dbReference>
<dbReference type="Pfam" id="PF13377">
    <property type="entry name" value="Peripla_BP_3"/>
    <property type="match status" value="1"/>
</dbReference>